<dbReference type="InterPro" id="IPR050330">
    <property type="entry name" value="Bact_OuterMem_StrucFunc"/>
</dbReference>
<accession>D5U7U8</accession>
<dbReference type="KEGG" id="brm:Bmur_2827"/>
<sequence length="371" mass="43958">MYPAVYTNRYNLLNSFYISKTDIGDKLYFLDNTDINFRLGSYGFDRFNLEKVKQVAMFLQANPNTYLIVEGHSDYRPFYNETPNGTSNVMLSYYRALAFSQQINEYGANLKDRLIPLGYGYTNPKYTERDDYYDHTKNRRLEFIVVESKKDLKFYSKDIENTKKSLLITDYNTNSITNNVKKKNNTYKNINNNIKKYTYRQYTFSPEIKIKDAMKSYNINTLNIFQLDYSDRGISLQTKNSSEILFNKNSYSFDNNSDNIIQYISMFLDVNPDLLVIVEGHSFNESKYMSYKRSLNFLQSINKYGNYTNRIIALGYEEQFIKNTNRIKENRRLEFKIIPYSSKYAVRSYISKVKKKYNPIGVNTVNFNIYK</sequence>
<dbReference type="SMR" id="D5U7U8"/>
<dbReference type="InterPro" id="IPR006665">
    <property type="entry name" value="OmpA-like"/>
</dbReference>
<organism evidence="3 4">
    <name type="scientific">Brachyspira murdochii (strain ATCC 51284 / DSM 12563 / 56-150)</name>
    <name type="common">Serpulina murdochii</name>
    <dbReference type="NCBI Taxonomy" id="526224"/>
    <lineage>
        <taxon>Bacteria</taxon>
        <taxon>Pseudomonadati</taxon>
        <taxon>Spirochaetota</taxon>
        <taxon>Spirochaetia</taxon>
        <taxon>Brachyspirales</taxon>
        <taxon>Brachyspiraceae</taxon>
        <taxon>Brachyspira</taxon>
    </lineage>
</organism>
<dbReference type="PANTHER" id="PTHR30329:SF21">
    <property type="entry name" value="LIPOPROTEIN YIAD-RELATED"/>
    <property type="match status" value="1"/>
</dbReference>
<dbReference type="InterPro" id="IPR036737">
    <property type="entry name" value="OmpA-like_sf"/>
</dbReference>
<dbReference type="Proteomes" id="UP000001915">
    <property type="component" value="Chromosome"/>
</dbReference>
<dbReference type="GO" id="GO:0016020">
    <property type="term" value="C:membrane"/>
    <property type="evidence" value="ECO:0007669"/>
    <property type="project" value="UniProtKB-UniRule"/>
</dbReference>
<dbReference type="PROSITE" id="PS51123">
    <property type="entry name" value="OMPA_2"/>
    <property type="match status" value="1"/>
</dbReference>
<evidence type="ECO:0000313" key="3">
    <source>
        <dbReference type="EMBL" id="ADG72894.1"/>
    </source>
</evidence>
<name>D5U7U8_BRAM5</name>
<feature type="domain" description="OmpA-like" evidence="2">
    <location>
        <begin position="24"/>
        <end position="149"/>
    </location>
</feature>
<gene>
    <name evidence="3" type="ordered locus">Bmur_2827</name>
</gene>
<evidence type="ECO:0000313" key="4">
    <source>
        <dbReference type="Proteomes" id="UP000001915"/>
    </source>
</evidence>
<dbReference type="STRING" id="526224.Bmur_2827"/>
<dbReference type="EMBL" id="CP001959">
    <property type="protein sequence ID" value="ADG72894.1"/>
    <property type="molecule type" value="Genomic_DNA"/>
</dbReference>
<proteinExistence type="predicted"/>
<protein>
    <submittedName>
        <fullName evidence="3">OmpA/MotB domain protein</fullName>
    </submittedName>
</protein>
<dbReference type="Gene3D" id="3.30.1330.60">
    <property type="entry name" value="OmpA-like domain"/>
    <property type="match status" value="2"/>
</dbReference>
<dbReference type="HOGENOM" id="CLU_745290_0_0_12"/>
<dbReference type="AlphaFoldDB" id="D5U7U8"/>
<evidence type="ECO:0000259" key="2">
    <source>
        <dbReference type="PROSITE" id="PS51123"/>
    </source>
</evidence>
<reference evidence="3 4" key="1">
    <citation type="journal article" date="2010" name="Stand. Genomic Sci.">
        <title>Complete genome sequence of Brachyspira murdochii type strain (56-150).</title>
        <authorList>
            <person name="Pati A."/>
            <person name="Sikorski J."/>
            <person name="Gronow S."/>
            <person name="Munk C."/>
            <person name="Lapidus A."/>
            <person name="Copeland A."/>
            <person name="Glavina Del Tio T."/>
            <person name="Nolan M."/>
            <person name="Lucas S."/>
            <person name="Chen F."/>
            <person name="Tice H."/>
            <person name="Cheng J.F."/>
            <person name="Han C."/>
            <person name="Detter J.C."/>
            <person name="Bruce D."/>
            <person name="Tapia R."/>
            <person name="Goodwin L."/>
            <person name="Pitluck S."/>
            <person name="Liolios K."/>
            <person name="Ivanova N."/>
            <person name="Mavromatis K."/>
            <person name="Mikhailova N."/>
            <person name="Chen A."/>
            <person name="Palaniappan K."/>
            <person name="Land M."/>
            <person name="Hauser L."/>
            <person name="Chang Y.J."/>
            <person name="Jeffries C.D."/>
            <person name="Spring S."/>
            <person name="Rohde M."/>
            <person name="Goker M."/>
            <person name="Bristow J."/>
            <person name="Eisen J.A."/>
            <person name="Markowitz V."/>
            <person name="Hugenholtz P."/>
            <person name="Kyrpides N.C."/>
            <person name="Klenk H.P."/>
        </authorList>
    </citation>
    <scope>NUCLEOTIDE SEQUENCE [LARGE SCALE GENOMIC DNA]</scope>
    <source>
        <strain evidence="4">ATCC 51284 / DSM 12563 / 56-150</strain>
    </source>
</reference>
<dbReference type="SUPFAM" id="SSF103088">
    <property type="entry name" value="OmpA-like"/>
    <property type="match status" value="2"/>
</dbReference>
<keyword evidence="1" id="KW-0472">Membrane</keyword>
<dbReference type="PANTHER" id="PTHR30329">
    <property type="entry name" value="STATOR ELEMENT OF FLAGELLAR MOTOR COMPLEX"/>
    <property type="match status" value="1"/>
</dbReference>
<evidence type="ECO:0000256" key="1">
    <source>
        <dbReference type="PROSITE-ProRule" id="PRU00473"/>
    </source>
</evidence>